<accession>A0AAQ4RZL9</accession>
<dbReference type="AlphaFoldDB" id="A0AAQ4RZL9"/>
<feature type="compositionally biased region" description="Low complexity" evidence="9">
    <location>
        <begin position="236"/>
        <end position="247"/>
    </location>
</feature>
<dbReference type="PANTHER" id="PTHR24037">
    <property type="entry name" value="HEART DEVELOPMENT PROTEIN WITH EGF-LIKE DOMAINS 1"/>
    <property type="match status" value="1"/>
</dbReference>
<evidence type="ECO:0000313" key="14">
    <source>
        <dbReference type="Proteomes" id="UP000007635"/>
    </source>
</evidence>
<evidence type="ECO:0000256" key="9">
    <source>
        <dbReference type="SAM" id="MobiDB-lite"/>
    </source>
</evidence>
<dbReference type="PROSITE" id="PS50024">
    <property type="entry name" value="SEA"/>
    <property type="match status" value="1"/>
</dbReference>
<dbReference type="SUPFAM" id="SSF82671">
    <property type="entry name" value="SEA domain"/>
    <property type="match status" value="1"/>
</dbReference>
<dbReference type="SMART" id="SM00179">
    <property type="entry name" value="EGF_CA"/>
    <property type="match status" value="1"/>
</dbReference>
<dbReference type="InterPro" id="IPR000082">
    <property type="entry name" value="SEA_dom"/>
</dbReference>
<dbReference type="Ensembl" id="ENSGACT00000062668.1">
    <property type="protein sequence ID" value="ENSGACP00000069144.1"/>
    <property type="gene ID" value="ENSGACG00000034171.1"/>
</dbReference>
<dbReference type="InterPro" id="IPR036364">
    <property type="entry name" value="SEA_dom_sf"/>
</dbReference>
<dbReference type="GeneTree" id="ENSGT00710000106813"/>
<evidence type="ECO:0000313" key="13">
    <source>
        <dbReference type="Ensembl" id="ENSGACP00000069144.1"/>
    </source>
</evidence>
<comment type="subcellular location">
    <subcellularLocation>
        <location evidence="1">Cell membrane</location>
    </subcellularLocation>
</comment>
<protein>
    <recommendedName>
        <fullName evidence="12">SEA domain-containing protein</fullName>
    </recommendedName>
</protein>
<evidence type="ECO:0000256" key="2">
    <source>
        <dbReference type="ARBA" id="ARBA00022475"/>
    </source>
</evidence>
<keyword evidence="5" id="KW-0677">Repeat</keyword>
<keyword evidence="14" id="KW-1185">Reference proteome</keyword>
<evidence type="ECO:0000256" key="3">
    <source>
        <dbReference type="ARBA" id="ARBA00022536"/>
    </source>
</evidence>
<proteinExistence type="predicted"/>
<organism evidence="13 14">
    <name type="scientific">Gasterosteus aculeatus aculeatus</name>
    <name type="common">three-spined stickleback</name>
    <dbReference type="NCBI Taxonomy" id="481459"/>
    <lineage>
        <taxon>Eukaryota</taxon>
        <taxon>Metazoa</taxon>
        <taxon>Chordata</taxon>
        <taxon>Craniata</taxon>
        <taxon>Vertebrata</taxon>
        <taxon>Euteleostomi</taxon>
        <taxon>Actinopterygii</taxon>
        <taxon>Neopterygii</taxon>
        <taxon>Teleostei</taxon>
        <taxon>Neoteleostei</taxon>
        <taxon>Acanthomorphata</taxon>
        <taxon>Eupercaria</taxon>
        <taxon>Perciformes</taxon>
        <taxon>Cottioidei</taxon>
        <taxon>Gasterosteales</taxon>
        <taxon>Gasterosteidae</taxon>
        <taxon>Gasterosteus</taxon>
    </lineage>
</organism>
<feature type="signal peptide" evidence="11">
    <location>
        <begin position="1"/>
        <end position="22"/>
    </location>
</feature>
<keyword evidence="10" id="KW-0812">Transmembrane</keyword>
<evidence type="ECO:0000256" key="8">
    <source>
        <dbReference type="ARBA" id="ARBA00023180"/>
    </source>
</evidence>
<keyword evidence="8" id="KW-0325">Glycoprotein</keyword>
<evidence type="ECO:0000256" key="10">
    <source>
        <dbReference type="SAM" id="Phobius"/>
    </source>
</evidence>
<feature type="compositionally biased region" description="Polar residues" evidence="9">
    <location>
        <begin position="96"/>
        <end position="118"/>
    </location>
</feature>
<feature type="compositionally biased region" description="Low complexity" evidence="9">
    <location>
        <begin position="123"/>
        <end position="228"/>
    </location>
</feature>
<feature type="chain" id="PRO_5042876828" description="SEA domain-containing protein" evidence="11">
    <location>
        <begin position="23"/>
        <end position="685"/>
    </location>
</feature>
<evidence type="ECO:0000256" key="11">
    <source>
        <dbReference type="SAM" id="SignalP"/>
    </source>
</evidence>
<keyword evidence="10" id="KW-1133">Transmembrane helix</keyword>
<dbReference type="GO" id="GO:0005509">
    <property type="term" value="F:calcium ion binding"/>
    <property type="evidence" value="ECO:0007669"/>
    <property type="project" value="InterPro"/>
</dbReference>
<feature type="compositionally biased region" description="Low complexity" evidence="9">
    <location>
        <begin position="255"/>
        <end position="304"/>
    </location>
</feature>
<dbReference type="Gene3D" id="3.30.70.960">
    <property type="entry name" value="SEA domain"/>
    <property type="match status" value="1"/>
</dbReference>
<evidence type="ECO:0000256" key="5">
    <source>
        <dbReference type="ARBA" id="ARBA00022737"/>
    </source>
</evidence>
<evidence type="ECO:0000256" key="4">
    <source>
        <dbReference type="ARBA" id="ARBA00022729"/>
    </source>
</evidence>
<keyword evidence="6 10" id="KW-0472">Membrane</keyword>
<name>A0AAQ4RZL9_GASAC</name>
<evidence type="ECO:0000256" key="7">
    <source>
        <dbReference type="ARBA" id="ARBA00023157"/>
    </source>
</evidence>
<evidence type="ECO:0000256" key="1">
    <source>
        <dbReference type="ARBA" id="ARBA00004236"/>
    </source>
</evidence>
<dbReference type="InterPro" id="IPR009030">
    <property type="entry name" value="Growth_fac_rcpt_cys_sf"/>
</dbReference>
<dbReference type="PANTHER" id="PTHR24037:SF7">
    <property type="entry name" value="FLOCCULATION PROTEIN FLO11 ISOFORM X1-RELATED"/>
    <property type="match status" value="1"/>
</dbReference>
<evidence type="ECO:0000259" key="12">
    <source>
        <dbReference type="PROSITE" id="PS50024"/>
    </source>
</evidence>
<evidence type="ECO:0000256" key="6">
    <source>
        <dbReference type="ARBA" id="ARBA00023136"/>
    </source>
</evidence>
<feature type="region of interest" description="Disordered" evidence="9">
    <location>
        <begin position="27"/>
        <end position="304"/>
    </location>
</feature>
<sequence length="685" mass="71524">MFPGSFLPVVFLLCAAVNGVATANLTTQDYTSDGGTTNETSTTPATSHISVTASSPTSSNRSTSSFPTLPPSSTLATTTINTTTGGSTTIKPSTTHADQFRTTTASVTESSDVTTSIPDVSPSAPTSGKTTSTTIRETSQTTDTMTGNTTLTHSTEPSSGNTTASSTTTPATSTTHSTGSTISGTTNNSTIGSATTMTSTTQRPTDVTTNNATIGTGTTMTSTTQRPTDVTTNNATIGSGTTMTSTTQRPTDIVTTNNSTTTPTSTISTGTTTNSTTSSTAPMTTIIPSTTQQPIDTTTNKPTTAAPPIPPVLVCPAIPCPPESVCLNGTCQCLSGSFFVNGRCAPAQVFPGRLHLTSLIFNNNMTDRSSAIFRNTSAQISKSLRAVLKDQPGYKQSDVVRLEPGSVQATVNNIFEDTTITQESITQAIKDAIANPSNELLSNAEYTSNATMLIMNTQATLFHRKGLFHFHLFYIFSVLDTNLCEQEPLPCDVSSTMCTNSNGNAVCSCKQGYISILYSNTSCRACPSGEGAVGNICQPCAFGYSGFNCNDSALLAVVVVSCVLGGVLLIVLALLIYGSCNAGCNKPDYSSSPYSSGDLNQAWPTGITRIPRASANLDAAPHIEMTEGGTARVLVDKDQSNGMTGSYDLNPEGMKTFKGKTPSRYSYLVEGHENPYFLAGDQKKN</sequence>
<reference evidence="13" key="2">
    <citation type="submission" date="2025-08" db="UniProtKB">
        <authorList>
            <consortium name="Ensembl"/>
        </authorList>
    </citation>
    <scope>IDENTIFICATION</scope>
</reference>
<reference evidence="13" key="3">
    <citation type="submission" date="2025-09" db="UniProtKB">
        <authorList>
            <consortium name="Ensembl"/>
        </authorList>
    </citation>
    <scope>IDENTIFICATION</scope>
</reference>
<feature type="compositionally biased region" description="Low complexity" evidence="9">
    <location>
        <begin position="31"/>
        <end position="95"/>
    </location>
</feature>
<feature type="transmembrane region" description="Helical" evidence="10">
    <location>
        <begin position="553"/>
        <end position="577"/>
    </location>
</feature>
<dbReference type="Pfam" id="PF01390">
    <property type="entry name" value="SEA"/>
    <property type="match status" value="1"/>
</dbReference>
<dbReference type="InterPro" id="IPR001881">
    <property type="entry name" value="EGF-like_Ca-bd_dom"/>
</dbReference>
<feature type="domain" description="SEA" evidence="12">
    <location>
        <begin position="346"/>
        <end position="460"/>
    </location>
</feature>
<keyword evidence="7" id="KW-1015">Disulfide bond</keyword>
<dbReference type="GO" id="GO:0005886">
    <property type="term" value="C:plasma membrane"/>
    <property type="evidence" value="ECO:0007669"/>
    <property type="project" value="UniProtKB-SubCell"/>
</dbReference>
<dbReference type="Proteomes" id="UP000007635">
    <property type="component" value="Chromosome XI"/>
</dbReference>
<dbReference type="SUPFAM" id="SSF57184">
    <property type="entry name" value="Growth factor receptor domain"/>
    <property type="match status" value="1"/>
</dbReference>
<keyword evidence="2" id="KW-1003">Cell membrane</keyword>
<keyword evidence="3" id="KW-0245">EGF-like domain</keyword>
<reference evidence="13 14" key="1">
    <citation type="journal article" date="2021" name="G3 (Bethesda)">
        <title>Improved contiguity of the threespine stickleback genome using long-read sequencing.</title>
        <authorList>
            <person name="Nath S."/>
            <person name="Shaw D.E."/>
            <person name="White M.A."/>
        </authorList>
    </citation>
    <scope>NUCLEOTIDE SEQUENCE [LARGE SCALE GENOMIC DNA]</scope>
    <source>
        <strain evidence="13 14">Lake Benthic</strain>
    </source>
</reference>
<keyword evidence="4 11" id="KW-0732">Signal</keyword>